<dbReference type="Pfam" id="PF07690">
    <property type="entry name" value="MFS_1"/>
    <property type="match status" value="1"/>
</dbReference>
<comment type="caution">
    <text evidence="6">The sequence shown here is derived from an EMBL/GenBank/DDBJ whole genome shotgun (WGS) entry which is preliminary data.</text>
</comment>
<feature type="transmembrane region" description="Helical" evidence="4">
    <location>
        <begin position="460"/>
        <end position="479"/>
    </location>
</feature>
<dbReference type="SUPFAM" id="SSF103473">
    <property type="entry name" value="MFS general substrate transporter"/>
    <property type="match status" value="1"/>
</dbReference>
<feature type="transmembrane region" description="Helical" evidence="4">
    <location>
        <begin position="523"/>
        <end position="541"/>
    </location>
</feature>
<dbReference type="InterPro" id="IPR011701">
    <property type="entry name" value="MFS"/>
</dbReference>
<feature type="transmembrane region" description="Helical" evidence="4">
    <location>
        <begin position="360"/>
        <end position="379"/>
    </location>
</feature>
<feature type="transmembrane region" description="Helical" evidence="4">
    <location>
        <begin position="385"/>
        <end position="409"/>
    </location>
</feature>
<evidence type="ECO:0000256" key="1">
    <source>
        <dbReference type="ARBA" id="ARBA00022692"/>
    </source>
</evidence>
<feature type="transmembrane region" description="Helical" evidence="4">
    <location>
        <begin position="119"/>
        <end position="138"/>
    </location>
</feature>
<keyword evidence="2 4" id="KW-1133">Transmembrane helix</keyword>
<dbReference type="GO" id="GO:0022857">
    <property type="term" value="F:transmembrane transporter activity"/>
    <property type="evidence" value="ECO:0007669"/>
    <property type="project" value="InterPro"/>
</dbReference>
<dbReference type="Gene3D" id="1.20.1250.20">
    <property type="entry name" value="MFS general substrate transporter like domains"/>
    <property type="match status" value="2"/>
</dbReference>
<feature type="transmembrane region" description="Helical" evidence="4">
    <location>
        <begin position="178"/>
        <end position="198"/>
    </location>
</feature>
<dbReference type="RefSeq" id="WP_188825990.1">
    <property type="nucleotide sequence ID" value="NZ_BMHH01000024.1"/>
</dbReference>
<feature type="transmembrane region" description="Helical" evidence="4">
    <location>
        <begin position="144"/>
        <end position="166"/>
    </location>
</feature>
<keyword evidence="3 4" id="KW-0472">Membrane</keyword>
<feature type="domain" description="Major facilitator superfamily (MFS) profile" evidence="5">
    <location>
        <begin position="36"/>
        <end position="484"/>
    </location>
</feature>
<dbReference type="EMBL" id="BMHH01000024">
    <property type="protein sequence ID" value="GGB08216.1"/>
    <property type="molecule type" value="Genomic_DNA"/>
</dbReference>
<reference evidence="6" key="2">
    <citation type="submission" date="2020-09" db="EMBL/GenBank/DDBJ databases">
        <authorList>
            <person name="Sun Q."/>
            <person name="Zhou Y."/>
        </authorList>
    </citation>
    <scope>NUCLEOTIDE SEQUENCE</scope>
    <source>
        <strain evidence="6">CGMCC 1.15082</strain>
    </source>
</reference>
<reference evidence="6" key="1">
    <citation type="journal article" date="2014" name="Int. J. Syst. Evol. Microbiol.">
        <title>Complete genome sequence of Corynebacterium casei LMG S-19264T (=DSM 44701T), isolated from a smear-ripened cheese.</title>
        <authorList>
            <consortium name="US DOE Joint Genome Institute (JGI-PGF)"/>
            <person name="Walter F."/>
            <person name="Albersmeier A."/>
            <person name="Kalinowski J."/>
            <person name="Ruckert C."/>
        </authorList>
    </citation>
    <scope>NUCLEOTIDE SEQUENCE</scope>
    <source>
        <strain evidence="6">CGMCC 1.15082</strain>
    </source>
</reference>
<feature type="transmembrane region" description="Helical" evidence="4">
    <location>
        <begin position="218"/>
        <end position="236"/>
    </location>
</feature>
<organism evidence="6 7">
    <name type="scientific">Brucella endophytica</name>
    <dbReference type="NCBI Taxonomy" id="1963359"/>
    <lineage>
        <taxon>Bacteria</taxon>
        <taxon>Pseudomonadati</taxon>
        <taxon>Pseudomonadota</taxon>
        <taxon>Alphaproteobacteria</taxon>
        <taxon>Hyphomicrobiales</taxon>
        <taxon>Brucellaceae</taxon>
        <taxon>Brucella/Ochrobactrum group</taxon>
        <taxon>Brucella</taxon>
    </lineage>
</organism>
<sequence>MSTDTTAGVLTGAGILDRERIVAQPGFNRWLVPPAALAIHLCIGMAYGFSVFWLPLSRSLGVTQPAACPDLNLMTALFTATCDWRVADLGWIYTLFFVLLGCSAALWGGWLERAGPRKAGFVAALCWCGGILVAALGVMMHQLWLMWLGAGVIGGIGLGLGYISPVSTLIKWFPDRRGMATGMAIMGFGGGAMIGAPLADMLMNHFKTATSVGVWETFIVMAAIYFVFMMCGAFGYRIPPAGWRPEGWTPPASQKAMITTRHVHLRDAHKTPQFWLIWAVLCLNVSAGIGVIGMASPMLQEIFGGKLIGLPELTFTQLDASQKTAIAAIAAGFTGLLSLFNIGGRFFWASLSDRIGRKNTYYTFFLLGIVLYALAPTLAGMGSKALFVLAFGIILSMYGGGFSTIPAYLADIFGTQFVGAIHGRLLTAWATAGIVGPVVVNYIREFQIDAGVPRELVYNFTMYILAGMLALGFLANLFIKPLSEKWFMSDAEVAALQAKTAAAATGPSGSFGIGTGGLDAKAALAWAAVGIPILWGVWVTFQKSIVLFQ</sequence>
<dbReference type="PANTHER" id="PTHR11360">
    <property type="entry name" value="MONOCARBOXYLATE TRANSPORTER"/>
    <property type="match status" value="1"/>
</dbReference>
<name>A0A916SN12_9HYPH</name>
<dbReference type="Proteomes" id="UP000646478">
    <property type="component" value="Unassembled WGS sequence"/>
</dbReference>
<dbReference type="AlphaFoldDB" id="A0A916SN12"/>
<feature type="transmembrane region" description="Helical" evidence="4">
    <location>
        <begin position="325"/>
        <end position="348"/>
    </location>
</feature>
<dbReference type="InterPro" id="IPR050327">
    <property type="entry name" value="Proton-linked_MCT"/>
</dbReference>
<dbReference type="InterPro" id="IPR036259">
    <property type="entry name" value="MFS_trans_sf"/>
</dbReference>
<dbReference type="InterPro" id="IPR020846">
    <property type="entry name" value="MFS_dom"/>
</dbReference>
<evidence type="ECO:0000313" key="6">
    <source>
        <dbReference type="EMBL" id="GGB08216.1"/>
    </source>
</evidence>
<feature type="transmembrane region" description="Helical" evidence="4">
    <location>
        <begin position="30"/>
        <end position="54"/>
    </location>
</feature>
<evidence type="ECO:0000259" key="5">
    <source>
        <dbReference type="PROSITE" id="PS50850"/>
    </source>
</evidence>
<keyword evidence="1 4" id="KW-0812">Transmembrane</keyword>
<feature type="transmembrane region" description="Helical" evidence="4">
    <location>
        <begin position="421"/>
        <end position="440"/>
    </location>
</feature>
<evidence type="ECO:0000256" key="4">
    <source>
        <dbReference type="SAM" id="Phobius"/>
    </source>
</evidence>
<evidence type="ECO:0000313" key="7">
    <source>
        <dbReference type="Proteomes" id="UP000646478"/>
    </source>
</evidence>
<evidence type="ECO:0000256" key="3">
    <source>
        <dbReference type="ARBA" id="ARBA00023136"/>
    </source>
</evidence>
<keyword evidence="7" id="KW-1185">Reference proteome</keyword>
<proteinExistence type="predicted"/>
<feature type="transmembrane region" description="Helical" evidence="4">
    <location>
        <begin position="274"/>
        <end position="295"/>
    </location>
</feature>
<dbReference type="PROSITE" id="PS50850">
    <property type="entry name" value="MFS"/>
    <property type="match status" value="1"/>
</dbReference>
<dbReference type="CDD" id="cd17353">
    <property type="entry name" value="MFS_OFA_like"/>
    <property type="match status" value="1"/>
</dbReference>
<accession>A0A916SN12</accession>
<protein>
    <submittedName>
        <fullName evidence="6">MFS transporter</fullName>
    </submittedName>
</protein>
<feature type="transmembrane region" description="Helical" evidence="4">
    <location>
        <begin position="90"/>
        <end position="107"/>
    </location>
</feature>
<evidence type="ECO:0000256" key="2">
    <source>
        <dbReference type="ARBA" id="ARBA00022989"/>
    </source>
</evidence>
<gene>
    <name evidence="6" type="ORF">GCM10011491_40300</name>
</gene>
<dbReference type="PANTHER" id="PTHR11360:SF317">
    <property type="entry name" value="MAJOR FACILITATOR SUPERFAMILY (MFS) PROFILE DOMAIN-CONTAINING PROTEIN-RELATED"/>
    <property type="match status" value="1"/>
</dbReference>